<dbReference type="InterPro" id="IPR040871">
    <property type="entry name" value="HopA1"/>
</dbReference>
<reference evidence="2 3" key="1">
    <citation type="submission" date="2018-08" db="EMBL/GenBank/DDBJ databases">
        <title>Streptomyces globisporus 1912-4Crt, whole genome shotgun sequence.</title>
        <authorList>
            <person name="Matselyukh B."/>
        </authorList>
    </citation>
    <scope>NUCLEOTIDE SEQUENCE [LARGE SCALE GENOMIC DNA]</scope>
    <source>
        <strain evidence="2 3">1912-4Crt</strain>
    </source>
</reference>
<feature type="region of interest" description="Disordered" evidence="1">
    <location>
        <begin position="73"/>
        <end position="95"/>
    </location>
</feature>
<dbReference type="Pfam" id="PF17914">
    <property type="entry name" value="HopA1"/>
    <property type="match status" value="1"/>
</dbReference>
<dbReference type="AlphaFoldDB" id="A0A423V785"/>
<organism evidence="2 3">
    <name type="scientific">Streptomyces globisporus</name>
    <dbReference type="NCBI Taxonomy" id="1908"/>
    <lineage>
        <taxon>Bacteria</taxon>
        <taxon>Bacillati</taxon>
        <taxon>Actinomycetota</taxon>
        <taxon>Actinomycetes</taxon>
        <taxon>Kitasatosporales</taxon>
        <taxon>Streptomycetaceae</taxon>
        <taxon>Streptomyces</taxon>
    </lineage>
</organism>
<dbReference type="Proteomes" id="UP000285596">
    <property type="component" value="Unassembled WGS sequence"/>
</dbReference>
<accession>A0A423V785</accession>
<evidence type="ECO:0000313" key="3">
    <source>
        <dbReference type="Proteomes" id="UP000285596"/>
    </source>
</evidence>
<feature type="region of interest" description="Disordered" evidence="1">
    <location>
        <begin position="1"/>
        <end position="24"/>
    </location>
</feature>
<proteinExistence type="predicted"/>
<sequence length="338" mass="35634">MSTPVDALSHGGREQPQQPGQLSEGLHNVLDRVRVEADGLTAAVGARTVTASSPPALTGHLATALYQIVHVGRPETESGTGTGTGTGRVSAPQSRDLEERLAQAVPHRYTTHDVPVLAAREGGPIVELSGVRVRLDSDRLVRISADARRADVRVSASRPMLSPGFFLADGSLPLPPESQVLRVYLHVETPDAAVETWGRVLHCLEENAVAYRAKAASSSSALPRRDGVVVYLNGLNHAVLASLVEAVKGIVSPGSVPSPFTQPLAAGVAVAWEPDDARPGMRHTSLGEHRCRALASGLVGHAIHPDGRTRAERVRDAFLEGGIDPSAPHRNVSSPISL</sequence>
<gene>
    <name evidence="2" type="ORF">D3105_00915</name>
</gene>
<protein>
    <submittedName>
        <fullName evidence="2">Uncharacterized protein</fullName>
    </submittedName>
</protein>
<evidence type="ECO:0000313" key="2">
    <source>
        <dbReference type="EMBL" id="ROV70439.1"/>
    </source>
</evidence>
<dbReference type="EMBL" id="QWFA01000002">
    <property type="protein sequence ID" value="ROV70439.1"/>
    <property type="molecule type" value="Genomic_DNA"/>
</dbReference>
<evidence type="ECO:0000256" key="1">
    <source>
        <dbReference type="SAM" id="MobiDB-lite"/>
    </source>
</evidence>
<comment type="caution">
    <text evidence="2">The sequence shown here is derived from an EMBL/GenBank/DDBJ whole genome shotgun (WGS) entry which is preliminary data.</text>
</comment>
<name>A0A423V785_STRGL</name>